<evidence type="ECO:0000313" key="4">
    <source>
        <dbReference type="Proteomes" id="UP000190064"/>
    </source>
</evidence>
<name>A0A1T1HFB4_OCELI</name>
<accession>A0A1T1HFB4</accession>
<dbReference type="Proteomes" id="UP000190064">
    <property type="component" value="Unassembled WGS sequence"/>
</dbReference>
<evidence type="ECO:0000259" key="2">
    <source>
        <dbReference type="Pfam" id="PF13476"/>
    </source>
</evidence>
<dbReference type="GO" id="GO:0005524">
    <property type="term" value="F:ATP binding"/>
    <property type="evidence" value="ECO:0007669"/>
    <property type="project" value="InterPro"/>
</dbReference>
<gene>
    <name evidence="3" type="ORF">BTA35_0203320</name>
</gene>
<dbReference type="Pfam" id="PF13476">
    <property type="entry name" value="AAA_23"/>
    <property type="match status" value="1"/>
</dbReference>
<evidence type="ECO:0000313" key="3">
    <source>
        <dbReference type="EMBL" id="OOV88541.1"/>
    </source>
</evidence>
<dbReference type="EMBL" id="MTSD02000001">
    <property type="protein sequence ID" value="OOV88541.1"/>
    <property type="molecule type" value="Genomic_DNA"/>
</dbReference>
<dbReference type="PANTHER" id="PTHR43581:SF4">
    <property type="entry name" value="ATP_GTP PHOSPHATASE"/>
    <property type="match status" value="1"/>
</dbReference>
<dbReference type="InterPro" id="IPR027417">
    <property type="entry name" value="P-loop_NTPase"/>
</dbReference>
<dbReference type="PANTHER" id="PTHR43581">
    <property type="entry name" value="ATP/GTP PHOSPHATASE"/>
    <property type="match status" value="1"/>
</dbReference>
<sequence>MQAKDITALEQLKKSKKLEPYINYIRFPCFKNLEAGTRIDFDFPLTVIVGQNGTNKSSVLRAIQGCPKDYSLGSFWFSTDLDPISGEGENQPRYIYGYFQGDAKRDVEVIKKRARRAYPNSKEINPDYWEPDRPRISDGMEAMPPVEDEDNLIGRSKTRWELMVKNVVFLDFRSEISSYDKFFYHGELGRRISFKSKQDFIRKKSVFLKKVVDQNLQSKTLYRGKKEQVSKNEELSPAKCAVISEILGRDYVSIRLVEHCFFGMDGSSVILQSNALQYSEAFAGSGEFAVVMLVQKILSAPQMSLIILDEPEVSLHPGAQTRLVAFLIDEIRKNKHQIVVGTHSPFIVKGLPKKAIKTLFNDNETGKVRSLRETHPEEAFFHLGSSSDAKYRIFVEDALAAEFVLRALRLKGEATFKLFEVVFMPGGAGDLRQSFVLPEALSNGCKSLFILDGDEGSRTNICQSKMQDIPDNQLDQVIQDLSNGQQIKFPKDGGNDPDIEKNLTKYKRQFCKFFLEYMSFLPGNGTPEQFILENLKEDPFEGTGISPDPDAKAKFRQLTQHLLGKEDFEDVSSSEIFSTQKMYLAKLDNVHFEPITEAIDNFLGKQ</sequence>
<evidence type="ECO:0000259" key="1">
    <source>
        <dbReference type="Pfam" id="PF13175"/>
    </source>
</evidence>
<dbReference type="AlphaFoldDB" id="A0A1T1HFB4"/>
<feature type="domain" description="Rad50/SbcC-type AAA" evidence="2">
    <location>
        <begin position="30"/>
        <end position="126"/>
    </location>
</feature>
<dbReference type="RefSeq" id="WP_077242981.1">
    <property type="nucleotide sequence ID" value="NZ_FXTS01000001.1"/>
</dbReference>
<reference evidence="3" key="1">
    <citation type="submission" date="2017-02" db="EMBL/GenBank/DDBJ databases">
        <title>Draft Genome Sequence of the Salt Water Bacterium Oceanospirillum linum ATCC 11336.</title>
        <authorList>
            <person name="Trachtenberg A.M."/>
            <person name="Carney J.G."/>
            <person name="Linnane J.D."/>
            <person name="Rheaume B.A."/>
            <person name="Pitts N.L."/>
            <person name="Mykles D.L."/>
            <person name="Maclea K.S."/>
        </authorList>
    </citation>
    <scope>NUCLEOTIDE SEQUENCE [LARGE SCALE GENOMIC DNA]</scope>
    <source>
        <strain evidence="3">ATCC 11336</strain>
    </source>
</reference>
<dbReference type="Pfam" id="PF13175">
    <property type="entry name" value="AAA_15"/>
    <property type="match status" value="1"/>
</dbReference>
<dbReference type="InterPro" id="IPR038729">
    <property type="entry name" value="Rad50/SbcC_AAA"/>
</dbReference>
<dbReference type="GO" id="GO:0016887">
    <property type="term" value="F:ATP hydrolysis activity"/>
    <property type="evidence" value="ECO:0007669"/>
    <property type="project" value="InterPro"/>
</dbReference>
<dbReference type="SUPFAM" id="SSF52540">
    <property type="entry name" value="P-loop containing nucleoside triphosphate hydrolases"/>
    <property type="match status" value="1"/>
</dbReference>
<dbReference type="STRING" id="966.BTA35_0203320"/>
<protein>
    <recommendedName>
        <fullName evidence="5">ATPase AAA-type core domain-containing protein</fullName>
    </recommendedName>
</protein>
<dbReference type="Gene3D" id="3.40.50.300">
    <property type="entry name" value="P-loop containing nucleotide triphosphate hydrolases"/>
    <property type="match status" value="1"/>
</dbReference>
<feature type="domain" description="Endonuclease GajA/Old nuclease/RecF-like AAA" evidence="1">
    <location>
        <begin position="302"/>
        <end position="348"/>
    </location>
</feature>
<organism evidence="3 4">
    <name type="scientific">Oceanospirillum linum</name>
    <dbReference type="NCBI Taxonomy" id="966"/>
    <lineage>
        <taxon>Bacteria</taxon>
        <taxon>Pseudomonadati</taxon>
        <taxon>Pseudomonadota</taxon>
        <taxon>Gammaproteobacteria</taxon>
        <taxon>Oceanospirillales</taxon>
        <taxon>Oceanospirillaceae</taxon>
        <taxon>Oceanospirillum</taxon>
    </lineage>
</organism>
<comment type="caution">
    <text evidence="3">The sequence shown here is derived from an EMBL/GenBank/DDBJ whole genome shotgun (WGS) entry which is preliminary data.</text>
</comment>
<proteinExistence type="predicted"/>
<dbReference type="InterPro" id="IPR051396">
    <property type="entry name" value="Bact_Antivir_Def_Nuclease"/>
</dbReference>
<evidence type="ECO:0008006" key="5">
    <source>
        <dbReference type="Google" id="ProtNLM"/>
    </source>
</evidence>
<dbReference type="InterPro" id="IPR041685">
    <property type="entry name" value="AAA_GajA/Old/RecF-like"/>
</dbReference>
<dbReference type="GO" id="GO:0006302">
    <property type="term" value="P:double-strand break repair"/>
    <property type="evidence" value="ECO:0007669"/>
    <property type="project" value="InterPro"/>
</dbReference>
<keyword evidence="4" id="KW-1185">Reference proteome</keyword>